<gene>
    <name evidence="1" type="ORF">ENT77_01630</name>
</gene>
<accession>A0A7C5RI00</accession>
<comment type="caution">
    <text evidence="1">The sequence shown here is derived from an EMBL/GenBank/DDBJ whole genome shotgun (WGS) entry which is preliminary data.</text>
</comment>
<reference evidence="1" key="1">
    <citation type="journal article" date="2020" name="mSystems">
        <title>Genome- and Community-Level Interaction Insights into Carbon Utilization and Element Cycling Functions of Hydrothermarchaeota in Hydrothermal Sediment.</title>
        <authorList>
            <person name="Zhou Z."/>
            <person name="Liu Y."/>
            <person name="Xu W."/>
            <person name="Pan J."/>
            <person name="Luo Z.H."/>
            <person name="Li M."/>
        </authorList>
    </citation>
    <scope>NUCLEOTIDE SEQUENCE [LARGE SCALE GENOMIC DNA]</scope>
    <source>
        <strain evidence="1">SpSt-609</strain>
    </source>
</reference>
<dbReference type="AlphaFoldDB" id="A0A7C5RI00"/>
<organism evidence="1">
    <name type="scientific">Fervidobacterium thailandense</name>
    <dbReference type="NCBI Taxonomy" id="1008305"/>
    <lineage>
        <taxon>Bacteria</taxon>
        <taxon>Thermotogati</taxon>
        <taxon>Thermotogota</taxon>
        <taxon>Thermotogae</taxon>
        <taxon>Thermotogales</taxon>
        <taxon>Fervidobacteriaceae</taxon>
        <taxon>Fervidobacterium</taxon>
    </lineage>
</organism>
<protein>
    <submittedName>
        <fullName evidence="1">Uncharacterized protein</fullName>
    </submittedName>
</protein>
<evidence type="ECO:0000313" key="1">
    <source>
        <dbReference type="EMBL" id="HGU39891.1"/>
    </source>
</evidence>
<name>A0A7C5RI00_9BACT</name>
<dbReference type="EMBL" id="DSZY01000006">
    <property type="protein sequence ID" value="HGU39891.1"/>
    <property type="molecule type" value="Genomic_DNA"/>
</dbReference>
<sequence length="132" mass="15066">MKFKVETPKGVFYTEDTKFSEELILGRTYQVSVTVVAKFGESEPKNIAVKTPPSKPLVSYRLDGNIIRLTLTNTCDYTVTFLIIVDGRTFETMSQIFEYKIPVTGLTYTFEIIATDGRYFSEPVRLSVQTRK</sequence>
<proteinExistence type="predicted"/>